<protein>
    <submittedName>
        <fullName evidence="1">Uncharacterized protein</fullName>
    </submittedName>
</protein>
<evidence type="ECO:0000313" key="1">
    <source>
        <dbReference type="EMBL" id="KAJ7566456.1"/>
    </source>
</evidence>
<evidence type="ECO:0000313" key="2">
    <source>
        <dbReference type="Proteomes" id="UP001162992"/>
    </source>
</evidence>
<proteinExistence type="predicted"/>
<accession>A0ACC2EIY3</accession>
<sequence length="546" mass="60193">MEEEGEGEGEGVDCQWKVRAASSEASAQSAHNILKQELYRIWQTREATDEAWLLLEPEFPVAFKSVEIVNAGTSLLEIYGLRAEGARDEFELLLPAQQLMSVKDLMSKSNRNRSFTYSVPHKLAAIGAEYKWKELKIVCRQPFGSADQSSCIGLSKLQVICCKTKSEISKAFAESLLETHMEARILEMFPSTSSVKVSPEGRKFESSIHSQHQANSLAGSTISDLEVATPKKRRLPGWAFCNHNVNSQALDAKEDYSQKSSFPAKSADDSTERLVLEKGKGAFKKTEKKQEGSSLQRTNQIAQESITLKEIMRSFEVEERPKDDANKSRVRIKAGKSISSDNISDEIAKKKGKEKGSELRSLSKSGFSYGEPSPGNKGVITIKRGFQVGQYLSSSQEKLEADNTKQVQKNLDVFPLSPSDSNGIRDSIEHATSSWVISNNKDLKASANSAVHDSVPKVGSTTFSQAGKQASRPFSKLLEGVIFAISGVVNPERAELRKKALEMGASYQPDWNDECTLLLTAFVNTPKFKQVMAQSGTIVSKVVFLV</sequence>
<dbReference type="Proteomes" id="UP001162992">
    <property type="component" value="Chromosome 2"/>
</dbReference>
<name>A0ACC2EIY3_DIPCM</name>
<comment type="caution">
    <text evidence="1">The sequence shown here is derived from an EMBL/GenBank/DDBJ whole genome shotgun (WGS) entry which is preliminary data.</text>
</comment>
<gene>
    <name evidence="1" type="ORF">O6H91_02G104000</name>
</gene>
<dbReference type="EMBL" id="CM055093">
    <property type="protein sequence ID" value="KAJ7566456.1"/>
    <property type="molecule type" value="Genomic_DNA"/>
</dbReference>
<reference evidence="2" key="1">
    <citation type="journal article" date="2024" name="Proc. Natl. Acad. Sci. U.S.A.">
        <title>Extraordinary preservation of gene collinearity over three hundred million years revealed in homosporous lycophytes.</title>
        <authorList>
            <person name="Li C."/>
            <person name="Wickell D."/>
            <person name="Kuo L.Y."/>
            <person name="Chen X."/>
            <person name="Nie B."/>
            <person name="Liao X."/>
            <person name="Peng D."/>
            <person name="Ji J."/>
            <person name="Jenkins J."/>
            <person name="Williams M."/>
            <person name="Shu S."/>
            <person name="Plott C."/>
            <person name="Barry K."/>
            <person name="Rajasekar S."/>
            <person name="Grimwood J."/>
            <person name="Han X."/>
            <person name="Sun S."/>
            <person name="Hou Z."/>
            <person name="He W."/>
            <person name="Dai G."/>
            <person name="Sun C."/>
            <person name="Schmutz J."/>
            <person name="Leebens-Mack J.H."/>
            <person name="Li F.W."/>
            <person name="Wang L."/>
        </authorList>
    </citation>
    <scope>NUCLEOTIDE SEQUENCE [LARGE SCALE GENOMIC DNA]</scope>
    <source>
        <strain evidence="2">cv. PW_Plant_1</strain>
    </source>
</reference>
<keyword evidence="2" id="KW-1185">Reference proteome</keyword>
<organism evidence="1 2">
    <name type="scientific">Diphasiastrum complanatum</name>
    <name type="common">Issler's clubmoss</name>
    <name type="synonym">Lycopodium complanatum</name>
    <dbReference type="NCBI Taxonomy" id="34168"/>
    <lineage>
        <taxon>Eukaryota</taxon>
        <taxon>Viridiplantae</taxon>
        <taxon>Streptophyta</taxon>
        <taxon>Embryophyta</taxon>
        <taxon>Tracheophyta</taxon>
        <taxon>Lycopodiopsida</taxon>
        <taxon>Lycopodiales</taxon>
        <taxon>Lycopodiaceae</taxon>
        <taxon>Lycopodioideae</taxon>
        <taxon>Diphasiastrum</taxon>
    </lineage>
</organism>